<dbReference type="Proteomes" id="UP000472580">
    <property type="component" value="Unassembled WGS sequence"/>
</dbReference>
<comment type="caution">
    <text evidence="7">The sequence shown here is derived from an EMBL/GenBank/DDBJ whole genome shotgun (WGS) entry which is preliminary data.</text>
</comment>
<keyword evidence="5" id="KW-0732">Signal</keyword>
<accession>A0A6L6YFZ3</accession>
<evidence type="ECO:0000256" key="3">
    <source>
        <dbReference type="ARBA" id="ARBA00022827"/>
    </source>
</evidence>
<dbReference type="EMBL" id="WSRP01000013">
    <property type="protein sequence ID" value="MVX56645.1"/>
    <property type="molecule type" value="Genomic_DNA"/>
</dbReference>
<dbReference type="Gene3D" id="3.50.50.60">
    <property type="entry name" value="FAD/NAD(P)-binding domain"/>
    <property type="match status" value="2"/>
</dbReference>
<dbReference type="AlphaFoldDB" id="A0A6L6YFZ3"/>
<dbReference type="GO" id="GO:0016020">
    <property type="term" value="C:membrane"/>
    <property type="evidence" value="ECO:0007669"/>
    <property type="project" value="InterPro"/>
</dbReference>
<dbReference type="EC" id="1.3.99.33" evidence="5"/>
<keyword evidence="8" id="KW-1185">Reference proteome</keyword>
<dbReference type="Gene3D" id="3.90.700.10">
    <property type="entry name" value="Succinate dehydrogenase/fumarate reductase flavoprotein, catalytic domain"/>
    <property type="match status" value="1"/>
</dbReference>
<dbReference type="SUPFAM" id="SSF56425">
    <property type="entry name" value="Succinate dehydrogenase/fumarate reductase flavoprotein, catalytic domain"/>
    <property type="match status" value="1"/>
</dbReference>
<dbReference type="RefSeq" id="WP_160335079.1">
    <property type="nucleotide sequence ID" value="NZ_WSRP01000013.1"/>
</dbReference>
<evidence type="ECO:0000259" key="6">
    <source>
        <dbReference type="SMART" id="SM00900"/>
    </source>
</evidence>
<keyword evidence="4 5" id="KW-0560">Oxidoreductase</keyword>
<dbReference type="SMART" id="SM00900">
    <property type="entry name" value="FMN_bind"/>
    <property type="match status" value="1"/>
</dbReference>
<dbReference type="SUPFAM" id="SSF51905">
    <property type="entry name" value="FAD/NAD(P)-binding domain"/>
    <property type="match status" value="1"/>
</dbReference>
<dbReference type="InterPro" id="IPR007329">
    <property type="entry name" value="FMN-bd"/>
</dbReference>
<dbReference type="GO" id="GO:0010181">
    <property type="term" value="F:FMN binding"/>
    <property type="evidence" value="ECO:0007669"/>
    <property type="project" value="InterPro"/>
</dbReference>
<comment type="cofactor">
    <cofactor evidence="5">
        <name>FAD</name>
        <dbReference type="ChEBI" id="CHEBI:57692"/>
    </cofactor>
    <text evidence="5">Binds 1 FAD per subunit.</text>
</comment>
<gene>
    <name evidence="7" type="ORF">E5987_05410</name>
</gene>
<evidence type="ECO:0000256" key="2">
    <source>
        <dbReference type="ARBA" id="ARBA00022630"/>
    </source>
</evidence>
<dbReference type="InterPro" id="IPR050315">
    <property type="entry name" value="FAD-oxidoreductase_2"/>
</dbReference>
<dbReference type="Gene3D" id="3.90.1010.20">
    <property type="match status" value="1"/>
</dbReference>
<evidence type="ECO:0000256" key="1">
    <source>
        <dbReference type="ARBA" id="ARBA00008040"/>
    </source>
</evidence>
<dbReference type="OrthoDB" id="337830at2"/>
<evidence type="ECO:0000256" key="5">
    <source>
        <dbReference type="RuleBase" id="RU366062"/>
    </source>
</evidence>
<dbReference type="Pfam" id="PF00890">
    <property type="entry name" value="FAD_binding_2"/>
    <property type="match status" value="2"/>
</dbReference>
<dbReference type="InterPro" id="IPR036188">
    <property type="entry name" value="FAD/NAD-bd_sf"/>
</dbReference>
<keyword evidence="3 5" id="KW-0274">FAD</keyword>
<dbReference type="InterPro" id="IPR003953">
    <property type="entry name" value="FAD-dep_OxRdtase_2_FAD-bd"/>
</dbReference>
<comment type="similarity">
    <text evidence="1 5">Belongs to the FAD-dependent oxidoreductase 2 family. FRD/SDH subfamily.</text>
</comment>
<dbReference type="InterPro" id="IPR027477">
    <property type="entry name" value="Succ_DH/fumarate_Rdtase_cat_sf"/>
</dbReference>
<dbReference type="InterPro" id="IPR010960">
    <property type="entry name" value="Flavocytochrome_c"/>
</dbReference>
<reference evidence="7 8" key="1">
    <citation type="submission" date="2019-12" db="EMBL/GenBank/DDBJ databases">
        <title>Microbes associate with the intestines of laboratory mice.</title>
        <authorList>
            <person name="Navarre W."/>
            <person name="Wong E."/>
        </authorList>
    </citation>
    <scope>NUCLEOTIDE SEQUENCE [LARGE SCALE GENOMIC DNA]</scope>
    <source>
        <strain evidence="7 8">NM82_D38</strain>
    </source>
</reference>
<dbReference type="GO" id="GO:0016491">
    <property type="term" value="F:oxidoreductase activity"/>
    <property type="evidence" value="ECO:0007669"/>
    <property type="project" value="UniProtKB-KW"/>
</dbReference>
<dbReference type="PANTHER" id="PTHR43400:SF7">
    <property type="entry name" value="FAD-DEPENDENT OXIDOREDUCTASE 2 FAD BINDING DOMAIN-CONTAINING PROTEIN"/>
    <property type="match status" value="1"/>
</dbReference>
<proteinExistence type="inferred from homology"/>
<evidence type="ECO:0000313" key="7">
    <source>
        <dbReference type="EMBL" id="MVX56645.1"/>
    </source>
</evidence>
<comment type="catalytic activity">
    <reaction evidence="5">
        <text>dihydrourocanate + A = urocanate + AH2</text>
        <dbReference type="Rhea" id="RHEA:36059"/>
        <dbReference type="ChEBI" id="CHEBI:13193"/>
        <dbReference type="ChEBI" id="CHEBI:17499"/>
        <dbReference type="ChEBI" id="CHEBI:27247"/>
        <dbReference type="ChEBI" id="CHEBI:72991"/>
        <dbReference type="EC" id="1.3.99.33"/>
    </reaction>
</comment>
<keyword evidence="2 5" id="KW-0285">Flavoprotein</keyword>
<name>A0A6L6YFZ3_9BURK</name>
<feature type="domain" description="FMN-binding" evidence="6">
    <location>
        <begin position="33"/>
        <end position="107"/>
    </location>
</feature>
<protein>
    <recommendedName>
        <fullName evidence="5">Urocanate reductase</fullName>
        <ecNumber evidence="5">1.3.99.33</ecNumber>
    </recommendedName>
</protein>
<evidence type="ECO:0000313" key="8">
    <source>
        <dbReference type="Proteomes" id="UP000472580"/>
    </source>
</evidence>
<dbReference type="NCBIfam" id="TIGR01813">
    <property type="entry name" value="flavo_cyto_c"/>
    <property type="match status" value="1"/>
</dbReference>
<sequence length="631" mass="67941">MKRLLTPAAAALLFIFGFIASAADGTFEGEAQGHNDAIHVAVTVEKGHIKDVKILKNFESPGVSDLPKAFIPKAIVDHQTLKVDRVSGATFTSMGILSAVSDALKKAGLDPAQFRKGEAVKYAVSVPAKSEADVVIVGGGGAGMSAAVAAARKGANVIVLEKMPFLGGNTILAGGALNAADEALESKQKMSEGQMKLVEDVLKDKPRSELHKQLQTKISADYNAWIKAHPGVLFDSPEFHALQTWKDGDYEADLDLIYEMTKHAPETVVRLSKMGLEWHPYTSQYVGALWPRSHDAANYHSGLGYLNTYRDTIDKEKLPVKVYYMTRANELIKDNGRVVGVKAKDGQGKNVEVLAKKGVVLATGGFGANIEMRMKYDQLWDGKLDKRIGTTNSRAITGDGIPMAEKAGAKLVGMGYIQLLPVTDPTTGQTIATCEGTALYVNNEGKRFVNEMERRDVLSKAAIQQPGGTFWRMCTVKNARVKDGLTVHGLSVDSLIKAGKLVRGETVEELAKKTNIDPKVLKKTFDEFNSFCRGERKDTEFNRPSCSPTIPMYEGPYYAEPRKPSVHHTMGGVAINTNAQVLDANGKPIPGLYAAGEVTGGLHGKNRIGGNAIADALTFGNIAGISASQNK</sequence>
<feature type="chain" id="PRO_5027133973" description="Urocanate reductase" evidence="5">
    <location>
        <begin position="23"/>
        <end position="631"/>
    </location>
</feature>
<evidence type="ECO:0000256" key="4">
    <source>
        <dbReference type="ARBA" id="ARBA00023002"/>
    </source>
</evidence>
<dbReference type="PANTHER" id="PTHR43400">
    <property type="entry name" value="FUMARATE REDUCTASE"/>
    <property type="match status" value="1"/>
</dbReference>
<comment type="cofactor">
    <cofactor evidence="5">
        <name>FMN</name>
        <dbReference type="ChEBI" id="CHEBI:58210"/>
    </cofactor>
    <text evidence="5">Binds 1 or 2 FMN covalently per subunit.</text>
</comment>
<organism evidence="7 8">
    <name type="scientific">Parasutterella muris</name>
    <dbReference type="NCBI Taxonomy" id="2565572"/>
    <lineage>
        <taxon>Bacteria</taxon>
        <taxon>Pseudomonadati</taxon>
        <taxon>Pseudomonadota</taxon>
        <taxon>Betaproteobacteria</taxon>
        <taxon>Burkholderiales</taxon>
        <taxon>Sutterellaceae</taxon>
        <taxon>Parasutterella</taxon>
    </lineage>
</organism>
<feature type="signal peptide" evidence="5">
    <location>
        <begin position="1"/>
        <end position="22"/>
    </location>
</feature>
<dbReference type="Pfam" id="PF04205">
    <property type="entry name" value="FMN_bind"/>
    <property type="match status" value="1"/>
</dbReference>